<keyword evidence="12" id="KW-0732">Signal</keyword>
<feature type="compositionally biased region" description="Polar residues" evidence="10">
    <location>
        <begin position="611"/>
        <end position="620"/>
    </location>
</feature>
<reference evidence="15" key="1">
    <citation type="submission" date="2025-08" db="UniProtKB">
        <authorList>
            <consortium name="RefSeq"/>
        </authorList>
    </citation>
    <scope>IDENTIFICATION</scope>
    <source>
        <tissue evidence="15">Gonad</tissue>
    </source>
</reference>
<feature type="compositionally biased region" description="Polar residues" evidence="10">
    <location>
        <begin position="316"/>
        <end position="337"/>
    </location>
</feature>
<dbReference type="GO" id="GO:0043123">
    <property type="term" value="P:positive regulation of canonical NF-kappaB signal transduction"/>
    <property type="evidence" value="ECO:0007669"/>
    <property type="project" value="InterPro"/>
</dbReference>
<dbReference type="Proteomes" id="UP000515135">
    <property type="component" value="Unplaced"/>
</dbReference>
<feature type="transmembrane region" description="Helical" evidence="11">
    <location>
        <begin position="158"/>
        <end position="183"/>
    </location>
</feature>
<protein>
    <submittedName>
        <fullName evidence="15">Uncharacterized protein LOC109467752</fullName>
    </submittedName>
</protein>
<evidence type="ECO:0000256" key="10">
    <source>
        <dbReference type="SAM" id="MobiDB-lite"/>
    </source>
</evidence>
<dbReference type="InterPro" id="IPR047526">
    <property type="entry name" value="TNR19/27/EDAR"/>
</dbReference>
<feature type="domain" description="TNFR-Cys" evidence="13">
    <location>
        <begin position="65"/>
        <end position="105"/>
    </location>
</feature>
<dbReference type="PANTHER" id="PTHR12120">
    <property type="entry name" value="TNFR-CYS DOMAIN-CONTAINING PROTEIN"/>
    <property type="match status" value="1"/>
</dbReference>
<dbReference type="GO" id="GO:0046330">
    <property type="term" value="P:positive regulation of JNK cascade"/>
    <property type="evidence" value="ECO:0007669"/>
    <property type="project" value="InterPro"/>
</dbReference>
<evidence type="ECO:0000256" key="12">
    <source>
        <dbReference type="SAM" id="SignalP"/>
    </source>
</evidence>
<dbReference type="Gene3D" id="2.10.50.10">
    <property type="entry name" value="Tumor Necrosis Factor Receptor, subunit A, domain 2"/>
    <property type="match status" value="1"/>
</dbReference>
<evidence type="ECO:0000256" key="1">
    <source>
        <dbReference type="ARBA" id="ARBA00004167"/>
    </source>
</evidence>
<keyword evidence="4 11" id="KW-1133">Transmembrane helix</keyword>
<accession>A0A6P4YVT6</accession>
<organism evidence="14 15">
    <name type="scientific">Branchiostoma belcheri</name>
    <name type="common">Amphioxus</name>
    <dbReference type="NCBI Taxonomy" id="7741"/>
    <lineage>
        <taxon>Eukaryota</taxon>
        <taxon>Metazoa</taxon>
        <taxon>Chordata</taxon>
        <taxon>Cephalochordata</taxon>
        <taxon>Leptocardii</taxon>
        <taxon>Amphioxiformes</taxon>
        <taxon>Branchiostomatidae</taxon>
        <taxon>Branchiostoma</taxon>
    </lineage>
</organism>
<dbReference type="OrthoDB" id="10017617at2759"/>
<feature type="signal peptide" evidence="12">
    <location>
        <begin position="1"/>
        <end position="22"/>
    </location>
</feature>
<name>A0A6P4YVT6_BRABE</name>
<dbReference type="GeneID" id="109467752"/>
<keyword evidence="3" id="KW-0677">Repeat</keyword>
<keyword evidence="6" id="KW-1015">Disulfide bond</keyword>
<feature type="compositionally biased region" description="Polar residues" evidence="10">
    <location>
        <begin position="471"/>
        <end position="484"/>
    </location>
</feature>
<feature type="compositionally biased region" description="Polar residues" evidence="10">
    <location>
        <begin position="222"/>
        <end position="241"/>
    </location>
</feature>
<feature type="compositionally biased region" description="Polar residues" evidence="10">
    <location>
        <begin position="296"/>
        <end position="307"/>
    </location>
</feature>
<dbReference type="SUPFAM" id="SSF141571">
    <property type="entry name" value="Pentapeptide repeat-like"/>
    <property type="match status" value="1"/>
</dbReference>
<evidence type="ECO:0000256" key="9">
    <source>
        <dbReference type="PROSITE-ProRule" id="PRU00206"/>
    </source>
</evidence>
<dbReference type="PROSITE" id="PS50050">
    <property type="entry name" value="TNFR_NGFR_2"/>
    <property type="match status" value="1"/>
</dbReference>
<evidence type="ECO:0000256" key="11">
    <source>
        <dbReference type="SAM" id="Phobius"/>
    </source>
</evidence>
<dbReference type="GO" id="GO:0038023">
    <property type="term" value="F:signaling receptor activity"/>
    <property type="evidence" value="ECO:0007669"/>
    <property type="project" value="InterPro"/>
</dbReference>
<evidence type="ECO:0000256" key="4">
    <source>
        <dbReference type="ARBA" id="ARBA00022989"/>
    </source>
</evidence>
<feature type="compositionally biased region" description="Polar residues" evidence="10">
    <location>
        <begin position="396"/>
        <end position="407"/>
    </location>
</feature>
<evidence type="ECO:0000256" key="7">
    <source>
        <dbReference type="ARBA" id="ARBA00023170"/>
    </source>
</evidence>
<feature type="compositionally biased region" description="Polar residues" evidence="10">
    <location>
        <begin position="253"/>
        <end position="267"/>
    </location>
</feature>
<proteinExistence type="predicted"/>
<feature type="compositionally biased region" description="Polar residues" evidence="10">
    <location>
        <begin position="587"/>
        <end position="600"/>
    </location>
</feature>
<evidence type="ECO:0000313" key="15">
    <source>
        <dbReference type="RefSeq" id="XP_019621361.1"/>
    </source>
</evidence>
<feature type="region of interest" description="Disordered" evidence="10">
    <location>
        <begin position="435"/>
        <end position="520"/>
    </location>
</feature>
<dbReference type="Gene3D" id="2.160.20.80">
    <property type="entry name" value="E3 ubiquitin-protein ligase SopA"/>
    <property type="match status" value="1"/>
</dbReference>
<feature type="region of interest" description="Disordered" evidence="10">
    <location>
        <begin position="574"/>
        <end position="620"/>
    </location>
</feature>
<evidence type="ECO:0000256" key="3">
    <source>
        <dbReference type="ARBA" id="ARBA00022737"/>
    </source>
</evidence>
<keyword evidence="7" id="KW-0675">Receptor</keyword>
<feature type="compositionally biased region" description="Basic and acidic residues" evidence="10">
    <location>
        <begin position="206"/>
        <end position="218"/>
    </location>
</feature>
<dbReference type="PANTHER" id="PTHR12120:SF10">
    <property type="entry name" value="TNFR-CYS DOMAIN-CONTAINING PROTEIN"/>
    <property type="match status" value="1"/>
</dbReference>
<feature type="compositionally biased region" description="Polar residues" evidence="10">
    <location>
        <begin position="692"/>
        <end position="702"/>
    </location>
</feature>
<feature type="compositionally biased region" description="Polar residues" evidence="10">
    <location>
        <begin position="492"/>
        <end position="516"/>
    </location>
</feature>
<evidence type="ECO:0000259" key="13">
    <source>
        <dbReference type="PROSITE" id="PS50050"/>
    </source>
</evidence>
<dbReference type="RefSeq" id="XP_019621361.1">
    <property type="nucleotide sequence ID" value="XM_019765802.1"/>
</dbReference>
<evidence type="ECO:0000256" key="8">
    <source>
        <dbReference type="ARBA" id="ARBA00023180"/>
    </source>
</evidence>
<evidence type="ECO:0000256" key="2">
    <source>
        <dbReference type="ARBA" id="ARBA00022692"/>
    </source>
</evidence>
<sequence length="801" mass="84999">MESEEKLFTLYLLFLIWLHVSARHPCAEDEKLEGGECRPCPVCLDGQQLSTVCGYGAGAGAECVSCPPDHYSNTDSNHRCTPCTNCTALNAEYRQLCSPGTAAVCGTCLPGHAETFKHCHPCAVIPNNLNCRQWLADQMAQKTTPPPGSEANDKNKSVVIPVVSSGVVFVLCVGGVIVFIIIAKKWKCSSCKSTKRKNRAPASSAPEEHTLLPLERPKQPSIPDQPTPYTDDPSVTSNSANGHIASLSHGDDSNNSLADRTLTNRNITPGHVANGNIPSAHMANGNLPSAPMANGNLPSTHMANGNLPSAPMANGNLPSTHMANGNLPSTHMANGNLPSAPMANGNLPSTHMANGNLPSAHMANGNLPSTHMANGNLPSAPMANGNIPSAPMANGNLPSTHMANGNLPSAPMANGNIPSAPMANGAVTRKFPIRTHPGQTQIGDTLPKSEAPSEVAEMVETENLQGAEPYTSLSPVRTSQQSEVSVAPNPSPLTSVSSSPMVTATPGNRQHSSSPVLANHGIPAFPNMPYGLQNYHSGETWPIRDQEMPERPPYEGASFLPTSAQNIASWSLLQGGTSSRAPPDDTINPSPSLTGTVSDSSDMEDLYHSHPSATDFSSVNMQDVSPKSLLREWSTGPLPEADGALSTDSDQSEEDEPRRTVRRLLDGDSFLSNIGGDRFDRGRELSIDQSREASGQDTSPGGTQRDDGRNRAAGALAVNRPEPQQSNRQMIIDELKELMDKASKLTTGVTVGDLDHNIWEALALFLNPEPNSPGVKTLRHFAREFQIEETSSGTVMGSLMY</sequence>
<feature type="region of interest" description="Disordered" evidence="10">
    <location>
        <begin position="196"/>
        <end position="423"/>
    </location>
</feature>
<comment type="subcellular location">
    <subcellularLocation>
        <location evidence="1">Membrane</location>
        <topology evidence="1">Single-pass membrane protein</topology>
    </subcellularLocation>
</comment>
<gene>
    <name evidence="15" type="primary">LOC109467752</name>
</gene>
<evidence type="ECO:0000256" key="6">
    <source>
        <dbReference type="ARBA" id="ARBA00023157"/>
    </source>
</evidence>
<feature type="chain" id="PRO_5027833764" evidence="12">
    <location>
        <begin position="23"/>
        <end position="801"/>
    </location>
</feature>
<keyword evidence="14" id="KW-1185">Reference proteome</keyword>
<dbReference type="GO" id="GO:0005886">
    <property type="term" value="C:plasma membrane"/>
    <property type="evidence" value="ECO:0007669"/>
    <property type="project" value="TreeGrafter"/>
</dbReference>
<dbReference type="AlphaFoldDB" id="A0A6P4YVT6"/>
<keyword evidence="8" id="KW-0325">Glycoprotein</keyword>
<feature type="region of interest" description="Disordered" evidence="10">
    <location>
        <begin position="687"/>
        <end position="709"/>
    </location>
</feature>
<evidence type="ECO:0000256" key="5">
    <source>
        <dbReference type="ARBA" id="ARBA00023136"/>
    </source>
</evidence>
<keyword evidence="2 11" id="KW-0812">Transmembrane</keyword>
<comment type="caution">
    <text evidence="9">Lacks conserved residue(s) required for the propagation of feature annotation.</text>
</comment>
<feature type="repeat" description="TNFR-Cys" evidence="9">
    <location>
        <begin position="65"/>
        <end position="105"/>
    </location>
</feature>
<evidence type="ECO:0000313" key="14">
    <source>
        <dbReference type="Proteomes" id="UP000515135"/>
    </source>
</evidence>
<feature type="region of interest" description="Disordered" evidence="10">
    <location>
        <begin position="632"/>
        <end position="664"/>
    </location>
</feature>
<feature type="compositionally biased region" description="Polar residues" evidence="10">
    <location>
        <begin position="366"/>
        <end position="377"/>
    </location>
</feature>
<dbReference type="KEGG" id="bbel:109467752"/>
<dbReference type="InterPro" id="IPR001368">
    <property type="entry name" value="TNFR/NGFR_Cys_rich_reg"/>
</dbReference>
<keyword evidence="5 11" id="KW-0472">Membrane</keyword>
<feature type="compositionally biased region" description="Polar residues" evidence="10">
    <location>
        <begin position="346"/>
        <end position="357"/>
    </location>
</feature>